<dbReference type="EMBL" id="JACHJI010000038">
    <property type="protein sequence ID" value="MBB4903688.1"/>
    <property type="molecule type" value="Genomic_DNA"/>
</dbReference>
<dbReference type="InterPro" id="IPR036086">
    <property type="entry name" value="ParB/Sulfiredoxin_sf"/>
</dbReference>
<dbReference type="RefSeq" id="WP_184829876.1">
    <property type="nucleotide sequence ID" value="NZ_BMTK01000056.1"/>
</dbReference>
<keyword evidence="4" id="KW-1185">Reference proteome</keyword>
<protein>
    <submittedName>
        <fullName evidence="3">ParB-like chromosome segregation protein Spo0J</fullName>
    </submittedName>
</protein>
<feature type="region of interest" description="Disordered" evidence="1">
    <location>
        <begin position="1"/>
        <end position="53"/>
    </location>
</feature>
<sequence length="339" mass="36386">MNPRLALVDGATASPGAEPFRTAPAGPRTTKPRTTVPLAALKPSDSPRAEGESEEHVKLLAALETPLPPLLVHRPTMRVIDGMHRLRAAELRGESEVEVEFFDGEPEEAFALAVRLNVAHGLPLTLADRTAAAARILAARPTWSDRRIAADTGLSAGTVAAIRRRSTPQSEQSNVRMGRDGRVRPLHAAEGRQRASRIIAAHPEASLREIAQQAGIATATAKDVRDRMRRGEDPVAPRARTAPAPGAARAAAPGRPATRTSDAALVLMLPQLGKDPSLRTEAGRTLLHLLGLHAIGDEKRWSRLAQGVPAHRAGTLAQAARRCADHWLRLAHELELRCP</sequence>
<feature type="region of interest" description="Disordered" evidence="1">
    <location>
        <begin position="218"/>
        <end position="257"/>
    </location>
</feature>
<dbReference type="AlphaFoldDB" id="A0A7W7VB33"/>
<feature type="domain" description="ParB-like N-terminal" evidence="2">
    <location>
        <begin position="34"/>
        <end position="118"/>
    </location>
</feature>
<dbReference type="Proteomes" id="UP000579523">
    <property type="component" value="Unassembled WGS sequence"/>
</dbReference>
<evidence type="ECO:0000259" key="2">
    <source>
        <dbReference type="SMART" id="SM00470"/>
    </source>
</evidence>
<reference evidence="3 4" key="1">
    <citation type="submission" date="2020-08" db="EMBL/GenBank/DDBJ databases">
        <title>Genomic Encyclopedia of Type Strains, Phase III (KMG-III): the genomes of soil and plant-associated and newly described type strains.</title>
        <authorList>
            <person name="Whitman W."/>
        </authorList>
    </citation>
    <scope>NUCLEOTIDE SEQUENCE [LARGE SCALE GENOMIC DNA]</scope>
    <source>
        <strain evidence="3 4">CECT 3273</strain>
    </source>
</reference>
<feature type="compositionally biased region" description="Basic and acidic residues" evidence="1">
    <location>
        <begin position="222"/>
        <end position="235"/>
    </location>
</feature>
<evidence type="ECO:0000313" key="4">
    <source>
        <dbReference type="Proteomes" id="UP000579523"/>
    </source>
</evidence>
<organism evidence="3 4">
    <name type="scientific">Streptomyces griseomycini</name>
    <dbReference type="NCBI Taxonomy" id="66895"/>
    <lineage>
        <taxon>Bacteria</taxon>
        <taxon>Bacillati</taxon>
        <taxon>Actinomycetota</taxon>
        <taxon>Actinomycetes</taxon>
        <taxon>Kitasatosporales</taxon>
        <taxon>Streptomycetaceae</taxon>
        <taxon>Streptomyces</taxon>
    </lineage>
</organism>
<dbReference type="SUPFAM" id="SSF110849">
    <property type="entry name" value="ParB/Sulfiredoxin"/>
    <property type="match status" value="1"/>
</dbReference>
<comment type="caution">
    <text evidence="3">The sequence shown here is derived from an EMBL/GenBank/DDBJ whole genome shotgun (WGS) entry which is preliminary data.</text>
</comment>
<dbReference type="InterPro" id="IPR003115">
    <property type="entry name" value="ParB_N"/>
</dbReference>
<evidence type="ECO:0000313" key="3">
    <source>
        <dbReference type="EMBL" id="MBB4903688.1"/>
    </source>
</evidence>
<accession>A0A7W7VB33</accession>
<name>A0A7W7VB33_9ACTN</name>
<proteinExistence type="predicted"/>
<dbReference type="SMART" id="SM00470">
    <property type="entry name" value="ParB"/>
    <property type="match status" value="1"/>
</dbReference>
<gene>
    <name evidence="3" type="ORF">FHS37_007785</name>
</gene>
<evidence type="ECO:0000256" key="1">
    <source>
        <dbReference type="SAM" id="MobiDB-lite"/>
    </source>
</evidence>
<feature type="compositionally biased region" description="Low complexity" evidence="1">
    <location>
        <begin position="236"/>
        <end position="257"/>
    </location>
</feature>